<proteinExistence type="predicted"/>
<reference evidence="4 5" key="1">
    <citation type="submission" date="2018-01" db="EMBL/GenBank/DDBJ databases">
        <title>Draft genome of the strawberry crown rot pathogen Phytophthora cactorum.</title>
        <authorList>
            <person name="Armitage A.D."/>
            <person name="Lysoe E."/>
            <person name="Nellist C.F."/>
            <person name="Harrison R.J."/>
            <person name="Brurberg M.B."/>
        </authorList>
    </citation>
    <scope>NUCLEOTIDE SEQUENCE [LARGE SCALE GENOMIC DNA]</scope>
    <source>
        <strain evidence="4 5">10300</strain>
    </source>
</reference>
<dbReference type="Proteomes" id="UP000251314">
    <property type="component" value="Unassembled WGS sequence"/>
</dbReference>
<accession>A0A329RQ51</accession>
<evidence type="ECO:0000313" key="2">
    <source>
        <dbReference type="EMBL" id="KAG2927169.1"/>
    </source>
</evidence>
<sequence>MAARAIGESEVQAWSSTTRRAFIPTFQPSTSTPDDADRLAVVLKLVERQKEQISVLILQNKQLEEYLLAVEDKMHALSGTTTQGDVGNDAAPSVNTESASQPAPKGLRAKRKGSPAFHAPSSALSRYATAFGE</sequence>
<dbReference type="STRING" id="29920.A0A329RQ51"/>
<dbReference type="Proteomes" id="UP000736787">
    <property type="component" value="Unassembled WGS sequence"/>
</dbReference>
<feature type="region of interest" description="Disordered" evidence="1">
    <location>
        <begin position="79"/>
        <end position="120"/>
    </location>
</feature>
<comment type="caution">
    <text evidence="4">The sequence shown here is derived from an EMBL/GenBank/DDBJ whole genome shotgun (WGS) entry which is preliminary data.</text>
</comment>
<evidence type="ECO:0000313" key="5">
    <source>
        <dbReference type="Proteomes" id="UP000251314"/>
    </source>
</evidence>
<evidence type="ECO:0000256" key="1">
    <source>
        <dbReference type="SAM" id="MobiDB-lite"/>
    </source>
</evidence>
<keyword evidence="5" id="KW-1185">Reference proteome</keyword>
<organism evidence="4 5">
    <name type="scientific">Phytophthora cactorum</name>
    <dbReference type="NCBI Taxonomy" id="29920"/>
    <lineage>
        <taxon>Eukaryota</taxon>
        <taxon>Sar</taxon>
        <taxon>Stramenopiles</taxon>
        <taxon>Oomycota</taxon>
        <taxon>Peronosporomycetes</taxon>
        <taxon>Peronosporales</taxon>
        <taxon>Peronosporaceae</taxon>
        <taxon>Phytophthora</taxon>
    </lineage>
</organism>
<dbReference type="AlphaFoldDB" id="A0A329RQ51"/>
<dbReference type="EMBL" id="RCMV01000722">
    <property type="protein sequence ID" value="KAG3213535.1"/>
    <property type="molecule type" value="Genomic_DNA"/>
</dbReference>
<protein>
    <submittedName>
        <fullName evidence="4">Uncharacterized protein</fullName>
    </submittedName>
</protein>
<name>A0A329RQ51_9STRA</name>
<gene>
    <name evidence="4" type="ORF">PC110_g18082</name>
    <name evidence="2" type="ORF">PC117_g14662</name>
    <name evidence="3" type="ORF">PC129_g15530</name>
</gene>
<reference evidence="2" key="2">
    <citation type="submission" date="2018-10" db="EMBL/GenBank/DDBJ databases">
        <title>Effector identification in a new, highly contiguous assembly of the strawberry crown rot pathogen Phytophthora cactorum.</title>
        <authorList>
            <person name="Armitage A.D."/>
            <person name="Nellist C.F."/>
            <person name="Bates H."/>
            <person name="Vickerstaff R.J."/>
            <person name="Harrison R.J."/>
        </authorList>
    </citation>
    <scope>NUCLEOTIDE SEQUENCE</scope>
    <source>
        <strain evidence="2">4040</strain>
        <strain evidence="3">P421</strain>
    </source>
</reference>
<dbReference type="Proteomes" id="UP000760860">
    <property type="component" value="Unassembled WGS sequence"/>
</dbReference>
<dbReference type="EMBL" id="RCMK01000465">
    <property type="protein sequence ID" value="KAG2927169.1"/>
    <property type="molecule type" value="Genomic_DNA"/>
</dbReference>
<dbReference type="EMBL" id="MJFZ01000743">
    <property type="protein sequence ID" value="RAW25502.1"/>
    <property type="molecule type" value="Genomic_DNA"/>
</dbReference>
<evidence type="ECO:0000313" key="4">
    <source>
        <dbReference type="EMBL" id="RAW25502.1"/>
    </source>
</evidence>
<dbReference type="VEuPathDB" id="FungiDB:PC110_g18082"/>
<dbReference type="OrthoDB" id="138740at2759"/>
<evidence type="ECO:0000313" key="3">
    <source>
        <dbReference type="EMBL" id="KAG3213535.1"/>
    </source>
</evidence>